<name>A0A6J7RIS8_9ZZZZ</name>
<organism evidence="1">
    <name type="scientific">freshwater metagenome</name>
    <dbReference type="NCBI Taxonomy" id="449393"/>
    <lineage>
        <taxon>unclassified sequences</taxon>
        <taxon>metagenomes</taxon>
        <taxon>ecological metagenomes</taxon>
    </lineage>
</organism>
<gene>
    <name evidence="1" type="ORF">UFOPK4098_01345</name>
</gene>
<protein>
    <submittedName>
        <fullName evidence="1">Unannotated protein</fullName>
    </submittedName>
</protein>
<evidence type="ECO:0000313" key="1">
    <source>
        <dbReference type="EMBL" id="CAB5028726.1"/>
    </source>
</evidence>
<sequence length="71" mass="8064">MRDTKGFMQIEVAHISPELSGLGKPDKRIEVCAIDVDLSTVMMNKITDIGDCCFKNAVRRWVSNHERCKLI</sequence>
<dbReference type="AlphaFoldDB" id="A0A6J7RIS8"/>
<accession>A0A6J7RIS8</accession>
<dbReference type="EMBL" id="CAFBPN010000102">
    <property type="protein sequence ID" value="CAB5028726.1"/>
    <property type="molecule type" value="Genomic_DNA"/>
</dbReference>
<proteinExistence type="predicted"/>
<reference evidence="1" key="1">
    <citation type="submission" date="2020-05" db="EMBL/GenBank/DDBJ databases">
        <authorList>
            <person name="Chiriac C."/>
            <person name="Salcher M."/>
            <person name="Ghai R."/>
            <person name="Kavagutti S V."/>
        </authorList>
    </citation>
    <scope>NUCLEOTIDE SEQUENCE</scope>
</reference>